<name>A0ABN6RLJ1_9DEIO</name>
<evidence type="ECO:0000256" key="1">
    <source>
        <dbReference type="SAM" id="Phobius"/>
    </source>
</evidence>
<dbReference type="EMBL" id="AP026560">
    <property type="protein sequence ID" value="BDP42749.1"/>
    <property type="molecule type" value="Genomic_DNA"/>
</dbReference>
<reference evidence="2" key="1">
    <citation type="submission" date="2022-07" db="EMBL/GenBank/DDBJ databases">
        <title>Complete Genome Sequence of the Radioresistant Bacterium Deinococcus aetherius ST0316, Isolated from the Air Dust collected in Lower Stratosphere above Japan.</title>
        <authorList>
            <person name="Satoh K."/>
            <person name="Hagiwara K."/>
            <person name="Katsumata K."/>
            <person name="Kubo A."/>
            <person name="Yokobori S."/>
            <person name="Yamagishi A."/>
            <person name="Oono Y."/>
            <person name="Narumi I."/>
        </authorList>
    </citation>
    <scope>NUCLEOTIDE SEQUENCE</scope>
    <source>
        <strain evidence="2">ST0316</strain>
    </source>
</reference>
<keyword evidence="1" id="KW-0812">Transmembrane</keyword>
<proteinExistence type="predicted"/>
<keyword evidence="3" id="KW-1185">Reference proteome</keyword>
<keyword evidence="1" id="KW-1133">Transmembrane helix</keyword>
<sequence length="115" mass="12096">MGILVTAIYGRSPAGQDIPFVWNAAVGAVPLERVGEGTSPDQYVTLPGCPRSATRLRYVRQYGVEVVQAACTSALAQADRNARAASAAASVAFLPFVPLVIFLLAFLVRALSFGV</sequence>
<evidence type="ECO:0000313" key="2">
    <source>
        <dbReference type="EMBL" id="BDP42749.1"/>
    </source>
</evidence>
<dbReference type="Proteomes" id="UP001064971">
    <property type="component" value="Chromosome"/>
</dbReference>
<keyword evidence="1" id="KW-0472">Membrane</keyword>
<accession>A0ABN6RLJ1</accession>
<gene>
    <name evidence="2" type="ORF">DAETH_27180</name>
</gene>
<protein>
    <submittedName>
        <fullName evidence="2">Uncharacterized protein</fullName>
    </submittedName>
</protein>
<evidence type="ECO:0000313" key="3">
    <source>
        <dbReference type="Proteomes" id="UP001064971"/>
    </source>
</evidence>
<organism evidence="2 3">
    <name type="scientific">Deinococcus aetherius</name>
    <dbReference type="NCBI Taxonomy" id="200252"/>
    <lineage>
        <taxon>Bacteria</taxon>
        <taxon>Thermotogati</taxon>
        <taxon>Deinococcota</taxon>
        <taxon>Deinococci</taxon>
        <taxon>Deinococcales</taxon>
        <taxon>Deinococcaceae</taxon>
        <taxon>Deinococcus</taxon>
    </lineage>
</organism>
<feature type="transmembrane region" description="Helical" evidence="1">
    <location>
        <begin position="87"/>
        <end position="108"/>
    </location>
</feature>